<dbReference type="RefSeq" id="XP_008614438.1">
    <property type="nucleotide sequence ID" value="XM_008616216.1"/>
</dbReference>
<evidence type="ECO:0000256" key="1">
    <source>
        <dbReference type="SAM" id="MobiDB-lite"/>
    </source>
</evidence>
<feature type="region of interest" description="Disordered" evidence="1">
    <location>
        <begin position="25"/>
        <end position="45"/>
    </location>
</feature>
<feature type="non-terminal residue" evidence="2">
    <location>
        <position position="121"/>
    </location>
</feature>
<organism evidence="2 3">
    <name type="scientific">Saprolegnia diclina (strain VS20)</name>
    <dbReference type="NCBI Taxonomy" id="1156394"/>
    <lineage>
        <taxon>Eukaryota</taxon>
        <taxon>Sar</taxon>
        <taxon>Stramenopiles</taxon>
        <taxon>Oomycota</taxon>
        <taxon>Saprolegniomycetes</taxon>
        <taxon>Saprolegniales</taxon>
        <taxon>Saprolegniaceae</taxon>
        <taxon>Saprolegnia</taxon>
    </lineage>
</organism>
<evidence type="ECO:0000313" key="3">
    <source>
        <dbReference type="Proteomes" id="UP000030762"/>
    </source>
</evidence>
<accession>T0QBJ1</accession>
<evidence type="ECO:0000313" key="2">
    <source>
        <dbReference type="EMBL" id="EQC32036.1"/>
    </source>
</evidence>
<gene>
    <name evidence="2" type="ORF">SDRG_10235</name>
</gene>
<dbReference type="GeneID" id="19950962"/>
<dbReference type="EMBL" id="JH767165">
    <property type="protein sequence ID" value="EQC32036.1"/>
    <property type="molecule type" value="Genomic_DNA"/>
</dbReference>
<dbReference type="InParanoid" id="T0QBJ1"/>
<dbReference type="Proteomes" id="UP000030762">
    <property type="component" value="Unassembled WGS sequence"/>
</dbReference>
<dbReference type="STRING" id="1156394.T0QBJ1"/>
<dbReference type="AlphaFoldDB" id="T0QBJ1"/>
<dbReference type="VEuPathDB" id="FungiDB:SDRG_10235"/>
<keyword evidence="3" id="KW-1185">Reference proteome</keyword>
<name>T0QBJ1_SAPDV</name>
<reference evidence="2 3" key="1">
    <citation type="submission" date="2012-04" db="EMBL/GenBank/DDBJ databases">
        <title>The Genome Sequence of Saprolegnia declina VS20.</title>
        <authorList>
            <consortium name="The Broad Institute Genome Sequencing Platform"/>
            <person name="Russ C."/>
            <person name="Nusbaum C."/>
            <person name="Tyler B."/>
            <person name="van West P."/>
            <person name="Dieguez-Uribeondo J."/>
            <person name="de Bruijn I."/>
            <person name="Tripathy S."/>
            <person name="Jiang R."/>
            <person name="Young S.K."/>
            <person name="Zeng Q."/>
            <person name="Gargeya S."/>
            <person name="Fitzgerald M."/>
            <person name="Haas B."/>
            <person name="Abouelleil A."/>
            <person name="Alvarado L."/>
            <person name="Arachchi H.M."/>
            <person name="Berlin A."/>
            <person name="Chapman S.B."/>
            <person name="Goldberg J."/>
            <person name="Griggs A."/>
            <person name="Gujja S."/>
            <person name="Hansen M."/>
            <person name="Howarth C."/>
            <person name="Imamovic A."/>
            <person name="Larimer J."/>
            <person name="McCowen C."/>
            <person name="Montmayeur A."/>
            <person name="Murphy C."/>
            <person name="Neiman D."/>
            <person name="Pearson M."/>
            <person name="Priest M."/>
            <person name="Roberts A."/>
            <person name="Saif S."/>
            <person name="Shea T."/>
            <person name="Sisk P."/>
            <person name="Sykes S."/>
            <person name="Wortman J."/>
            <person name="Nusbaum C."/>
            <person name="Birren B."/>
        </authorList>
    </citation>
    <scope>NUCLEOTIDE SEQUENCE [LARGE SCALE GENOMIC DNA]</scope>
    <source>
        <strain evidence="2 3">VS20</strain>
    </source>
</reference>
<sequence>MVQPKDGLPLGERLSYARASIEPVSGDDYTPVKTPGDLEADTAPDGGALREGGALVYTSPEILAFLFQYAVVGVVLGGTNAIGYPFLTAYYQLPPNILNSAGTLMTLGWSFKVFFGMLTDC</sequence>
<protein>
    <submittedName>
        <fullName evidence="2">Uncharacterized protein</fullName>
    </submittedName>
</protein>
<proteinExistence type="predicted"/>